<evidence type="ECO:0000313" key="1">
    <source>
        <dbReference type="EMBL" id="TKY91949.1"/>
    </source>
</evidence>
<organism evidence="1 2">
    <name type="scientific">Candidatus Methanomarinus sp</name>
    <dbReference type="NCBI Taxonomy" id="3386244"/>
    <lineage>
        <taxon>Archaea</taxon>
        <taxon>Methanobacteriati</taxon>
        <taxon>Methanobacteriota</taxon>
        <taxon>Stenosarchaea group</taxon>
        <taxon>Methanomicrobia</taxon>
        <taxon>Methanosarcinales</taxon>
        <taxon>ANME-2 cluster</taxon>
        <taxon>Candidatus Methanocomedenaceae</taxon>
        <taxon>Candidatus Methanomarinus</taxon>
    </lineage>
</organism>
<proteinExistence type="predicted"/>
<name>A0AC61SBC9_9EURY</name>
<dbReference type="Proteomes" id="UP000315423">
    <property type="component" value="Unassembled WGS sequence"/>
</dbReference>
<gene>
    <name evidence="1" type="ORF">C5S46_03230</name>
</gene>
<evidence type="ECO:0000313" key="2">
    <source>
        <dbReference type="Proteomes" id="UP000315423"/>
    </source>
</evidence>
<reference evidence="1" key="1">
    <citation type="submission" date="2018-09" db="EMBL/GenBank/DDBJ databases">
        <title>A genomic encyclopedia of anaerobic methanotrophic archaea.</title>
        <authorList>
            <person name="Skennerton C.T."/>
            <person name="Chadwick G.L."/>
            <person name="Laso-Perez R."/>
            <person name="Leu A.O."/>
            <person name="Speth D.R."/>
            <person name="Yu H."/>
            <person name="Morgan-Lang C."/>
            <person name="Hatzenpichler R."/>
            <person name="Goudeau D."/>
            <person name="Malmstrom R."/>
            <person name="Woyke T."/>
            <person name="Hallam S."/>
            <person name="Tyson G.W."/>
            <person name="Wegener G."/>
            <person name="Boetius A."/>
            <person name="Orphan V.J."/>
        </authorList>
    </citation>
    <scope>NUCLEOTIDE SEQUENCE</scope>
    <source>
        <strain evidence="1">CONS3730D10UFb2</strain>
    </source>
</reference>
<comment type="caution">
    <text evidence="1">The sequence shown here is derived from an EMBL/GenBank/DDBJ whole genome shotgun (WGS) entry which is preliminary data.</text>
</comment>
<dbReference type="EMBL" id="QYBA01000103">
    <property type="protein sequence ID" value="TKY91949.1"/>
    <property type="molecule type" value="Genomic_DNA"/>
</dbReference>
<sequence length="396" mass="42749">MKMSSALVDLAQKTAETLKKYNIVKIISHNDTDGITAAGIMSYALIRSGIIFHTIIVDHLGQEIIDRLNARVCGEEGAVLFCDMGSGQPDLLNQLKDEVLIIDHHQIIGDHSDHVQINPHMVGIDGSALLSASGTAYYVACAMGDNTDLAGLALAGAIGDKQRMEGPNGDILQQATDNGVVSVKKGLKVPDGPVDEVLLTLVEPYLDTAGDKSATKEFLDQLDISGPINDLGQEDMIKLASAIALKIAKRSEPSIVQSIVGDILILNREVVPNIHTFEWIINCCGKKDQPSLALSLCLRDSSVLDEAVRLCVGYQQGLIEQIRSAEELVKEMTNIRYIALENAVGTGIIAGTMIRYVCPDKPFITLNKVEDIVRISARGTDQLVEKGLDLAIAMRD</sequence>
<feature type="non-terminal residue" evidence="1">
    <location>
        <position position="396"/>
    </location>
</feature>
<protein>
    <submittedName>
        <fullName evidence="1">DHH family phosphoesterase</fullName>
    </submittedName>
</protein>
<accession>A0AC61SBC9</accession>